<dbReference type="PANTHER" id="PTHR11061:SF30">
    <property type="entry name" value="TRNA (URACIL(54)-C(5))-METHYLTRANSFERASE"/>
    <property type="match status" value="1"/>
</dbReference>
<evidence type="ECO:0000313" key="7">
    <source>
        <dbReference type="Proteomes" id="UP000031307"/>
    </source>
</evidence>
<dbReference type="InterPro" id="IPR030390">
    <property type="entry name" value="MeTrfase_TrmA_AS"/>
</dbReference>
<comment type="similarity">
    <text evidence="4">Belongs to the class I-like SAM-binding methyltransferase superfamily. RNA M5U methyltransferase family.</text>
</comment>
<dbReference type="PROSITE" id="PS01230">
    <property type="entry name" value="TRMA_1"/>
    <property type="match status" value="1"/>
</dbReference>
<evidence type="ECO:0000256" key="5">
    <source>
        <dbReference type="PROSITE-ProRule" id="PRU10015"/>
    </source>
</evidence>
<feature type="binding site" evidence="4">
    <location>
        <position position="412"/>
    </location>
    <ligand>
        <name>S-adenosyl-L-methionine</name>
        <dbReference type="ChEBI" id="CHEBI:59789"/>
    </ligand>
</feature>
<dbReference type="Gene3D" id="2.40.50.1070">
    <property type="match status" value="1"/>
</dbReference>
<dbReference type="InterPro" id="IPR030391">
    <property type="entry name" value="MeTrfase_TrmA_CS"/>
</dbReference>
<dbReference type="Gene3D" id="3.40.50.150">
    <property type="entry name" value="Vaccinia Virus protein VP39"/>
    <property type="match status" value="1"/>
</dbReference>
<feature type="binding site" evidence="4">
    <location>
        <position position="362"/>
    </location>
    <ligand>
        <name>S-adenosyl-L-methionine</name>
        <dbReference type="ChEBI" id="CHEBI:59789"/>
    </ligand>
</feature>
<dbReference type="PATRIC" id="fig|83552.4.peg.2059"/>
<dbReference type="PANTHER" id="PTHR11061">
    <property type="entry name" value="RNA M5U METHYLTRANSFERASE"/>
    <property type="match status" value="1"/>
</dbReference>
<proteinExistence type="inferred from homology"/>
<dbReference type="RefSeq" id="WP_006342569.1">
    <property type="nucleotide sequence ID" value="NZ_JSAM01000104.1"/>
</dbReference>
<dbReference type="PROSITE" id="PS01231">
    <property type="entry name" value="TRMA_2"/>
    <property type="match status" value="1"/>
</dbReference>
<dbReference type="InterPro" id="IPR012340">
    <property type="entry name" value="NA-bd_OB-fold"/>
</dbReference>
<dbReference type="PROSITE" id="PS51687">
    <property type="entry name" value="SAM_MT_RNA_M5U"/>
    <property type="match status" value="1"/>
</dbReference>
<keyword evidence="3 4" id="KW-0949">S-adenosyl-L-methionine</keyword>
<dbReference type="Pfam" id="PF05958">
    <property type="entry name" value="tRNA_U5-meth_tr"/>
    <property type="match status" value="1"/>
</dbReference>
<dbReference type="CDD" id="cd02440">
    <property type="entry name" value="AdoMet_MTases"/>
    <property type="match status" value="1"/>
</dbReference>
<feature type="active site" description="Nucleophile" evidence="4">
    <location>
        <position position="439"/>
    </location>
</feature>
<evidence type="ECO:0000313" key="6">
    <source>
        <dbReference type="EMBL" id="KIA76846.1"/>
    </source>
</evidence>
<protein>
    <submittedName>
        <fullName evidence="6">Putative RNA methyltransferase</fullName>
        <ecNumber evidence="6">2.1.1.-</ecNumber>
    </submittedName>
</protein>
<evidence type="ECO:0000256" key="4">
    <source>
        <dbReference type="PROSITE-ProRule" id="PRU01024"/>
    </source>
</evidence>
<name>A0A0C1BZI4_9BACT</name>
<dbReference type="GO" id="GO:0070041">
    <property type="term" value="F:rRNA (uridine-C5-)-methyltransferase activity"/>
    <property type="evidence" value="ECO:0007669"/>
    <property type="project" value="TreeGrafter"/>
</dbReference>
<dbReference type="InterPro" id="IPR010280">
    <property type="entry name" value="U5_MeTrfase_fam"/>
</dbReference>
<feature type="active site" evidence="5">
    <location>
        <position position="439"/>
    </location>
</feature>
<sequence length="484" mass="54712">MRAFKQAQPVELDIVDFSKKGNGKGVLKREDKTDLSIEVPFSIPGDRVKASVLFKKRMKKQQGKLEEVIKAAPVRISAKCAHFATCGGCRWQQMGYAEQLRLKEEKIRALFSAILTPDVQFFPIIPCDDPWQYRNKMEFSFSTDLSQNKYLGLIMDSSRGKVFNLTECHLTNSWFVDALKVTRNWWESSKLDAYHHYRNTGSLRTLTLREGQRTGDRMVILTVSGNPDYALHKNDLDAFVAGLRASIELDRPECRLSIFLRIHQIAKGMASQFYEMVLYGPDQIREKLYIQSQSEEQPVPLEFNISPSAFFQPNTRQAERLYSLALQLSSISTPITVYDLYCGTGTLSICLSKFAKTVVGVEICPEAVLDARSNAAKNGCSNVHFLCGAVHEQLTKIIEENLFPLPDLVVVDPPRAGLDPHALQHLIKLSPKKILYVSCNPLTQVDNISNLISQGYRLEAMQPVDQFPHTIHIENIAVLTKDEN</sequence>
<keyword evidence="1 4" id="KW-0489">Methyltransferase</keyword>
<dbReference type="EC" id="2.1.1.-" evidence="6"/>
<dbReference type="Proteomes" id="UP000031307">
    <property type="component" value="Unassembled WGS sequence"/>
</dbReference>
<evidence type="ECO:0000256" key="2">
    <source>
        <dbReference type="ARBA" id="ARBA00022679"/>
    </source>
</evidence>
<gene>
    <name evidence="6" type="ORF">DB43_HI00310</name>
</gene>
<keyword evidence="2 4" id="KW-0808">Transferase</keyword>
<comment type="caution">
    <text evidence="6">The sequence shown here is derived from an EMBL/GenBank/DDBJ whole genome shotgun (WGS) entry which is preliminary data.</text>
</comment>
<dbReference type="EMBL" id="JSAM01000104">
    <property type="protein sequence ID" value="KIA76846.1"/>
    <property type="molecule type" value="Genomic_DNA"/>
</dbReference>
<evidence type="ECO:0000256" key="3">
    <source>
        <dbReference type="ARBA" id="ARBA00022691"/>
    </source>
</evidence>
<reference evidence="6 7" key="1">
    <citation type="journal article" date="2014" name="Mol. Biol. Evol.">
        <title>Massive expansion of Ubiquitination-related gene families within the Chlamydiae.</title>
        <authorList>
            <person name="Domman D."/>
            <person name="Collingro A."/>
            <person name="Lagkouvardos I."/>
            <person name="Gehre L."/>
            <person name="Weinmaier T."/>
            <person name="Rattei T."/>
            <person name="Subtil A."/>
            <person name="Horn M."/>
        </authorList>
    </citation>
    <scope>NUCLEOTIDE SEQUENCE [LARGE SCALE GENOMIC DNA]</scope>
    <source>
        <strain evidence="6 7">OEW1</strain>
    </source>
</reference>
<accession>A0A0C1BZI4</accession>
<dbReference type="NCBIfam" id="TIGR00479">
    <property type="entry name" value="rumA"/>
    <property type="match status" value="1"/>
</dbReference>
<dbReference type="SUPFAM" id="SSF53335">
    <property type="entry name" value="S-adenosyl-L-methionine-dependent methyltransferases"/>
    <property type="match status" value="1"/>
</dbReference>
<feature type="binding site" evidence="4">
    <location>
        <position position="312"/>
    </location>
    <ligand>
        <name>S-adenosyl-L-methionine</name>
        <dbReference type="ChEBI" id="CHEBI:59789"/>
    </ligand>
</feature>
<dbReference type="OMA" id="SCQWLEK"/>
<organism evidence="6 7">
    <name type="scientific">Parachlamydia acanthamoebae</name>
    <dbReference type="NCBI Taxonomy" id="83552"/>
    <lineage>
        <taxon>Bacteria</taxon>
        <taxon>Pseudomonadati</taxon>
        <taxon>Chlamydiota</taxon>
        <taxon>Chlamydiia</taxon>
        <taxon>Parachlamydiales</taxon>
        <taxon>Parachlamydiaceae</taxon>
        <taxon>Parachlamydia</taxon>
    </lineage>
</organism>
<dbReference type="Gene3D" id="2.40.50.140">
    <property type="entry name" value="Nucleic acid-binding proteins"/>
    <property type="match status" value="1"/>
</dbReference>
<dbReference type="InterPro" id="IPR029063">
    <property type="entry name" value="SAM-dependent_MTases_sf"/>
</dbReference>
<dbReference type="AlphaFoldDB" id="A0A0C1BZI4"/>
<evidence type="ECO:0000256" key="1">
    <source>
        <dbReference type="ARBA" id="ARBA00022603"/>
    </source>
</evidence>
<feature type="binding site" evidence="4">
    <location>
        <position position="341"/>
    </location>
    <ligand>
        <name>S-adenosyl-L-methionine</name>
        <dbReference type="ChEBI" id="CHEBI:59789"/>
    </ligand>
</feature>
<dbReference type="GO" id="GO:0070475">
    <property type="term" value="P:rRNA base methylation"/>
    <property type="evidence" value="ECO:0007669"/>
    <property type="project" value="TreeGrafter"/>
</dbReference>